<dbReference type="Pfam" id="PF24758">
    <property type="entry name" value="LRR_At5g56370"/>
    <property type="match status" value="1"/>
</dbReference>
<dbReference type="Proteomes" id="UP000886595">
    <property type="component" value="Unassembled WGS sequence"/>
</dbReference>
<dbReference type="Gene3D" id="3.80.10.10">
    <property type="entry name" value="Ribonuclease Inhibitor"/>
    <property type="match status" value="1"/>
</dbReference>
<comment type="caution">
    <text evidence="3">The sequence shown here is derived from an EMBL/GenBank/DDBJ whole genome shotgun (WGS) entry which is preliminary data.</text>
</comment>
<dbReference type="SMART" id="SM00256">
    <property type="entry name" value="FBOX"/>
    <property type="match status" value="1"/>
</dbReference>
<organism evidence="3 4">
    <name type="scientific">Brassica carinata</name>
    <name type="common">Ethiopian mustard</name>
    <name type="synonym">Abyssinian cabbage</name>
    <dbReference type="NCBI Taxonomy" id="52824"/>
    <lineage>
        <taxon>Eukaryota</taxon>
        <taxon>Viridiplantae</taxon>
        <taxon>Streptophyta</taxon>
        <taxon>Embryophyta</taxon>
        <taxon>Tracheophyta</taxon>
        <taxon>Spermatophyta</taxon>
        <taxon>Magnoliopsida</taxon>
        <taxon>eudicotyledons</taxon>
        <taxon>Gunneridae</taxon>
        <taxon>Pentapetalae</taxon>
        <taxon>rosids</taxon>
        <taxon>malvids</taxon>
        <taxon>Brassicales</taxon>
        <taxon>Brassicaceae</taxon>
        <taxon>Brassiceae</taxon>
        <taxon>Brassica</taxon>
    </lineage>
</organism>
<gene>
    <name evidence="3" type="ORF">Bca52824_035091</name>
</gene>
<accession>A0A8X7V1E3</accession>
<proteinExistence type="predicted"/>
<dbReference type="SMART" id="SM00579">
    <property type="entry name" value="FBD"/>
    <property type="match status" value="1"/>
</dbReference>
<dbReference type="Pfam" id="PF08387">
    <property type="entry name" value="FBD"/>
    <property type="match status" value="1"/>
</dbReference>
<dbReference type="CDD" id="cd22160">
    <property type="entry name" value="F-box_AtFBL13-like"/>
    <property type="match status" value="1"/>
</dbReference>
<dbReference type="PANTHER" id="PTHR31900">
    <property type="entry name" value="F-BOX/RNI SUPERFAMILY PROTEIN-RELATED"/>
    <property type="match status" value="1"/>
</dbReference>
<feature type="domain" description="FBD" evidence="2">
    <location>
        <begin position="344"/>
        <end position="415"/>
    </location>
</feature>
<dbReference type="InterPro" id="IPR055411">
    <property type="entry name" value="LRR_FXL15/At3g58940/PEG3-like"/>
</dbReference>
<evidence type="ECO:0000313" key="4">
    <source>
        <dbReference type="Proteomes" id="UP000886595"/>
    </source>
</evidence>
<dbReference type="InterPro" id="IPR032675">
    <property type="entry name" value="LRR_dom_sf"/>
</dbReference>
<reference evidence="3 4" key="1">
    <citation type="submission" date="2020-02" db="EMBL/GenBank/DDBJ databases">
        <authorList>
            <person name="Ma Q."/>
            <person name="Huang Y."/>
            <person name="Song X."/>
            <person name="Pei D."/>
        </authorList>
    </citation>
    <scope>NUCLEOTIDE SEQUENCE [LARGE SCALE GENOMIC DNA]</scope>
    <source>
        <strain evidence="3">Sxm20200214</strain>
        <tissue evidence="3">Leaf</tissue>
    </source>
</reference>
<sequence length="418" mass="48288">MSGICDLSEDLLVKILSLVKTKDAVATSLLSKRWLSLWKLVPRFEYVTKTFATNSDLIDSFLRLSKAPVLDTLHLTIGACCEPEDHERWVNTAFARHVRHLELLHHHLRPSPMPLPKSLFTYKGLVVLSLQQVEVYDIPSTIFLQSLKKLSLLCVRFYSGNKLVRSLLSACPILETLVVRRWLKDDVIIYTIAVPSLQSLYIMERPDNHQQIDDREYVINAPLLKTLRVCDKFSRFRSLVKMPKLVKAEIKIRQEDSNELMGCLTSAKHLSLCLSSSIPLLMEKPCENLCQLQSLEICTKCSSDWLCHLLIHCPKLRVLKLNHLNCGIFRSFEPQWEEPTCVPECFVSCLETLEWIGYKGKKAETEAAIYILDKATHLKNMTLYQEIIHLREKYRTLIDLSSRMRSSIKSQFEFVRLK</sequence>
<dbReference type="InterPro" id="IPR001810">
    <property type="entry name" value="F-box_dom"/>
</dbReference>
<dbReference type="SUPFAM" id="SSF81383">
    <property type="entry name" value="F-box domain"/>
    <property type="match status" value="1"/>
</dbReference>
<dbReference type="Pfam" id="PF00646">
    <property type="entry name" value="F-box"/>
    <property type="match status" value="1"/>
</dbReference>
<protein>
    <submittedName>
        <fullName evidence="3">Uncharacterized protein</fullName>
    </submittedName>
</protein>
<dbReference type="InterPro" id="IPR006566">
    <property type="entry name" value="FBD"/>
</dbReference>
<feature type="domain" description="F-box" evidence="1">
    <location>
        <begin position="7"/>
        <end position="46"/>
    </location>
</feature>
<dbReference type="EMBL" id="JAAMPC010000008">
    <property type="protein sequence ID" value="KAG2298619.1"/>
    <property type="molecule type" value="Genomic_DNA"/>
</dbReference>
<dbReference type="InterPro" id="IPR036047">
    <property type="entry name" value="F-box-like_dom_sf"/>
</dbReference>
<name>A0A8X7V1E3_BRACI</name>
<evidence type="ECO:0000313" key="3">
    <source>
        <dbReference type="EMBL" id="KAG2298619.1"/>
    </source>
</evidence>
<dbReference type="PANTHER" id="PTHR31900:SF34">
    <property type="entry name" value="EMB|CAB62440.1-RELATED"/>
    <property type="match status" value="1"/>
</dbReference>
<dbReference type="InterPro" id="IPR053781">
    <property type="entry name" value="F-box_AtFBL13-like"/>
</dbReference>
<evidence type="ECO:0000259" key="1">
    <source>
        <dbReference type="SMART" id="SM00256"/>
    </source>
</evidence>
<dbReference type="InterPro" id="IPR050232">
    <property type="entry name" value="FBL13/AtMIF1-like"/>
</dbReference>
<dbReference type="SUPFAM" id="SSF52058">
    <property type="entry name" value="L domain-like"/>
    <property type="match status" value="1"/>
</dbReference>
<dbReference type="AlphaFoldDB" id="A0A8X7V1E3"/>
<evidence type="ECO:0000259" key="2">
    <source>
        <dbReference type="SMART" id="SM00579"/>
    </source>
</evidence>
<keyword evidence="4" id="KW-1185">Reference proteome</keyword>
<dbReference type="OrthoDB" id="1029133at2759"/>